<organism evidence="10 11">
    <name type="scientific">Adhaeretor mobilis</name>
    <dbReference type="NCBI Taxonomy" id="1930276"/>
    <lineage>
        <taxon>Bacteria</taxon>
        <taxon>Pseudomonadati</taxon>
        <taxon>Planctomycetota</taxon>
        <taxon>Planctomycetia</taxon>
        <taxon>Pirellulales</taxon>
        <taxon>Lacipirellulaceae</taxon>
        <taxon>Adhaeretor</taxon>
    </lineage>
</organism>
<dbReference type="CDD" id="cd01335">
    <property type="entry name" value="Radical_SAM"/>
    <property type="match status" value="1"/>
</dbReference>
<dbReference type="Pfam" id="PF04055">
    <property type="entry name" value="Radical_SAM"/>
    <property type="match status" value="1"/>
</dbReference>
<dbReference type="SFLD" id="SFLDF00271">
    <property type="entry name" value="lipoyl_synthase"/>
    <property type="match status" value="1"/>
</dbReference>
<keyword evidence="6 8" id="KW-0411">Iron-sulfur</keyword>
<dbReference type="GO" id="GO:0046872">
    <property type="term" value="F:metal ion binding"/>
    <property type="evidence" value="ECO:0007669"/>
    <property type="project" value="UniProtKB-KW"/>
</dbReference>
<keyword evidence="8" id="KW-0963">Cytoplasm</keyword>
<gene>
    <name evidence="8 10" type="primary">lipA</name>
    <name evidence="10" type="ORF">HG15A2_26970</name>
</gene>
<evidence type="ECO:0000256" key="8">
    <source>
        <dbReference type="HAMAP-Rule" id="MF_00206"/>
    </source>
</evidence>
<comment type="catalytic activity">
    <reaction evidence="7 8">
        <text>[[Fe-S] cluster scaffold protein carrying a second [4Fe-4S](2+) cluster] + N(6)-octanoyl-L-lysyl-[protein] + 2 oxidized [2Fe-2S]-[ferredoxin] + 2 S-adenosyl-L-methionine + 4 H(+) = [[Fe-S] cluster scaffold protein] + N(6)-[(R)-dihydrolipoyl]-L-lysyl-[protein] + 4 Fe(3+) + 2 hydrogen sulfide + 2 5'-deoxyadenosine + 2 L-methionine + 2 reduced [2Fe-2S]-[ferredoxin]</text>
        <dbReference type="Rhea" id="RHEA:16585"/>
        <dbReference type="Rhea" id="RHEA-COMP:9928"/>
        <dbReference type="Rhea" id="RHEA-COMP:10000"/>
        <dbReference type="Rhea" id="RHEA-COMP:10001"/>
        <dbReference type="Rhea" id="RHEA-COMP:10475"/>
        <dbReference type="Rhea" id="RHEA-COMP:14568"/>
        <dbReference type="Rhea" id="RHEA-COMP:14569"/>
        <dbReference type="ChEBI" id="CHEBI:15378"/>
        <dbReference type="ChEBI" id="CHEBI:17319"/>
        <dbReference type="ChEBI" id="CHEBI:29034"/>
        <dbReference type="ChEBI" id="CHEBI:29919"/>
        <dbReference type="ChEBI" id="CHEBI:33722"/>
        <dbReference type="ChEBI" id="CHEBI:33737"/>
        <dbReference type="ChEBI" id="CHEBI:33738"/>
        <dbReference type="ChEBI" id="CHEBI:57844"/>
        <dbReference type="ChEBI" id="CHEBI:59789"/>
        <dbReference type="ChEBI" id="CHEBI:78809"/>
        <dbReference type="ChEBI" id="CHEBI:83100"/>
        <dbReference type="EC" id="2.8.1.8"/>
    </reaction>
</comment>
<feature type="binding site" evidence="8">
    <location>
        <position position="302"/>
    </location>
    <ligand>
        <name>[4Fe-4S] cluster</name>
        <dbReference type="ChEBI" id="CHEBI:49883"/>
        <label>1</label>
    </ligand>
</feature>
<evidence type="ECO:0000256" key="6">
    <source>
        <dbReference type="ARBA" id="ARBA00023014"/>
    </source>
</evidence>
<evidence type="ECO:0000259" key="9">
    <source>
        <dbReference type="PROSITE" id="PS51918"/>
    </source>
</evidence>
<evidence type="ECO:0000256" key="3">
    <source>
        <dbReference type="ARBA" id="ARBA00022691"/>
    </source>
</evidence>
<proteinExistence type="inferred from homology"/>
<keyword evidence="5 8" id="KW-0408">Iron</keyword>
<dbReference type="InterPro" id="IPR031691">
    <property type="entry name" value="LIAS_N"/>
</dbReference>
<comment type="function">
    <text evidence="8">Catalyzes the radical-mediated insertion of two sulfur atoms into the C-6 and C-8 positions of the octanoyl moiety bound to the lipoyl domains of lipoate-dependent enzymes, thereby converting the octanoylated domains into lipoylated derivatives.</text>
</comment>
<evidence type="ECO:0000313" key="10">
    <source>
        <dbReference type="EMBL" id="QDS99374.1"/>
    </source>
</evidence>
<keyword evidence="4 8" id="KW-0479">Metal-binding</keyword>
<feature type="binding site" evidence="8">
    <location>
        <position position="83"/>
    </location>
    <ligand>
        <name>[4Fe-4S] cluster</name>
        <dbReference type="ChEBI" id="CHEBI:49883"/>
        <label>2</label>
        <note>4Fe-4S-S-AdoMet</note>
    </ligand>
</feature>
<dbReference type="OrthoDB" id="9787898at2"/>
<keyword evidence="11" id="KW-1185">Reference proteome</keyword>
<dbReference type="EC" id="2.8.1.8" evidence="8"/>
<feature type="binding site" evidence="8">
    <location>
        <position position="68"/>
    </location>
    <ligand>
        <name>[4Fe-4S] cluster</name>
        <dbReference type="ChEBI" id="CHEBI:49883"/>
        <label>1</label>
    </ligand>
</feature>
<dbReference type="EMBL" id="CP036263">
    <property type="protein sequence ID" value="QDS99374.1"/>
    <property type="molecule type" value="Genomic_DNA"/>
</dbReference>
<dbReference type="KEGG" id="amob:HG15A2_26970"/>
<dbReference type="PANTHER" id="PTHR10949">
    <property type="entry name" value="LIPOYL SYNTHASE"/>
    <property type="match status" value="1"/>
</dbReference>
<keyword evidence="3 8" id="KW-0949">S-adenosyl-L-methionine</keyword>
<reference evidence="10 11" key="1">
    <citation type="submission" date="2019-02" db="EMBL/GenBank/DDBJ databases">
        <title>Deep-cultivation of Planctomycetes and their phenomic and genomic characterization uncovers novel biology.</title>
        <authorList>
            <person name="Wiegand S."/>
            <person name="Jogler M."/>
            <person name="Boedeker C."/>
            <person name="Pinto D."/>
            <person name="Vollmers J."/>
            <person name="Rivas-Marin E."/>
            <person name="Kohn T."/>
            <person name="Peeters S.H."/>
            <person name="Heuer A."/>
            <person name="Rast P."/>
            <person name="Oberbeckmann S."/>
            <person name="Bunk B."/>
            <person name="Jeske O."/>
            <person name="Meyerdierks A."/>
            <person name="Storesund J.E."/>
            <person name="Kallscheuer N."/>
            <person name="Luecker S."/>
            <person name="Lage O.M."/>
            <person name="Pohl T."/>
            <person name="Merkel B.J."/>
            <person name="Hornburger P."/>
            <person name="Mueller R.-W."/>
            <person name="Bruemmer F."/>
            <person name="Labrenz M."/>
            <person name="Spormann A.M."/>
            <person name="Op den Camp H."/>
            <person name="Overmann J."/>
            <person name="Amann R."/>
            <person name="Jetten M.S.M."/>
            <person name="Mascher T."/>
            <person name="Medema M.H."/>
            <person name="Devos D.P."/>
            <person name="Kaster A.-K."/>
            <person name="Ovreas L."/>
            <person name="Rohde M."/>
            <person name="Galperin M.Y."/>
            <person name="Jogler C."/>
        </authorList>
    </citation>
    <scope>NUCLEOTIDE SEQUENCE [LARGE SCALE GENOMIC DNA]</scope>
    <source>
        <strain evidence="10 11">HG15A2</strain>
    </source>
</reference>
<dbReference type="NCBIfam" id="NF004019">
    <property type="entry name" value="PRK05481.1"/>
    <property type="match status" value="1"/>
</dbReference>
<sequence>MQASSKVELTNSLPIVEKPARQRLPEWLRVNLPAGGGQQTFNGTDAAVHGNSLNTVCEEARCPNIHDCWARGTATFMIAGDSCTRGCRFCSVETLKAPPLPEAEEPERLADAVERLQLKHVVITVVNRDDLCDGGAGHYRKCVEAVHQRLPNTTIELLSSDLDGNWKALASLLHESPLAVFAHNVECVPRLDELVRDPRASFVQSLDALKHAKQIAPEIVTKSSLMVGLGETDEEITSAMQQLRDNGVQLITLGQYLAPGRPGTRFLPVDRYVHPDQFAEFERQAHQMGFQGVASGPLVRSSYRAGELLAKARSRDACIPT</sequence>
<dbReference type="GO" id="GO:0005737">
    <property type="term" value="C:cytoplasm"/>
    <property type="evidence" value="ECO:0007669"/>
    <property type="project" value="UniProtKB-SubCell"/>
</dbReference>
<dbReference type="GO" id="GO:0009249">
    <property type="term" value="P:protein lipoylation"/>
    <property type="evidence" value="ECO:0007669"/>
    <property type="project" value="UniProtKB-UniRule"/>
</dbReference>
<dbReference type="SMART" id="SM00729">
    <property type="entry name" value="Elp3"/>
    <property type="match status" value="1"/>
</dbReference>
<dbReference type="Pfam" id="PF16881">
    <property type="entry name" value="LIAS_N"/>
    <property type="match status" value="1"/>
</dbReference>
<dbReference type="UniPathway" id="UPA00538">
    <property type="reaction ID" value="UER00593"/>
</dbReference>
<evidence type="ECO:0000256" key="2">
    <source>
        <dbReference type="ARBA" id="ARBA00022679"/>
    </source>
</evidence>
<evidence type="ECO:0000256" key="4">
    <source>
        <dbReference type="ARBA" id="ARBA00022723"/>
    </source>
</evidence>
<evidence type="ECO:0000256" key="1">
    <source>
        <dbReference type="ARBA" id="ARBA00022485"/>
    </source>
</evidence>
<accession>A0A517MWW4</accession>
<feature type="binding site" evidence="8">
    <location>
        <position position="87"/>
    </location>
    <ligand>
        <name>[4Fe-4S] cluster</name>
        <dbReference type="ChEBI" id="CHEBI:49883"/>
        <label>2</label>
        <note>4Fe-4S-S-AdoMet</note>
    </ligand>
</feature>
<dbReference type="PANTHER" id="PTHR10949:SF0">
    <property type="entry name" value="LIPOYL SYNTHASE, MITOCHONDRIAL"/>
    <property type="match status" value="1"/>
</dbReference>
<evidence type="ECO:0000256" key="7">
    <source>
        <dbReference type="ARBA" id="ARBA00047326"/>
    </source>
</evidence>
<feature type="binding site" evidence="8">
    <location>
        <position position="90"/>
    </location>
    <ligand>
        <name>[4Fe-4S] cluster</name>
        <dbReference type="ChEBI" id="CHEBI:49883"/>
        <label>2</label>
        <note>4Fe-4S-S-AdoMet</note>
    </ligand>
</feature>
<dbReference type="InterPro" id="IPR013785">
    <property type="entry name" value="Aldolase_TIM"/>
</dbReference>
<dbReference type="Gene3D" id="3.20.20.70">
    <property type="entry name" value="Aldolase class I"/>
    <property type="match status" value="1"/>
</dbReference>
<evidence type="ECO:0000313" key="11">
    <source>
        <dbReference type="Proteomes" id="UP000319852"/>
    </source>
</evidence>
<dbReference type="InterPro" id="IPR006638">
    <property type="entry name" value="Elp3/MiaA/NifB-like_rSAM"/>
</dbReference>
<evidence type="ECO:0000256" key="5">
    <source>
        <dbReference type="ARBA" id="ARBA00023004"/>
    </source>
</evidence>
<dbReference type="PIRSF" id="PIRSF005963">
    <property type="entry name" value="Lipoyl_synth"/>
    <property type="match status" value="1"/>
</dbReference>
<dbReference type="SFLD" id="SFLDG01058">
    <property type="entry name" value="lipoyl_synthase_like"/>
    <property type="match status" value="1"/>
</dbReference>
<keyword evidence="2 8" id="KW-0808">Transferase</keyword>
<dbReference type="GO" id="GO:0016992">
    <property type="term" value="F:lipoate synthase activity"/>
    <property type="evidence" value="ECO:0007669"/>
    <property type="project" value="UniProtKB-UniRule"/>
</dbReference>
<dbReference type="HAMAP" id="MF_00206">
    <property type="entry name" value="Lipoyl_synth"/>
    <property type="match status" value="1"/>
</dbReference>
<dbReference type="Proteomes" id="UP000319852">
    <property type="component" value="Chromosome"/>
</dbReference>
<comment type="subcellular location">
    <subcellularLocation>
        <location evidence="8">Cytoplasm</location>
    </subcellularLocation>
</comment>
<keyword evidence="1 8" id="KW-0004">4Fe-4S</keyword>
<feature type="domain" description="Radical SAM core" evidence="9">
    <location>
        <begin position="69"/>
        <end position="291"/>
    </location>
</feature>
<dbReference type="NCBIfam" id="TIGR00510">
    <property type="entry name" value="lipA"/>
    <property type="match status" value="1"/>
</dbReference>
<dbReference type="SUPFAM" id="SSF102114">
    <property type="entry name" value="Radical SAM enzymes"/>
    <property type="match status" value="1"/>
</dbReference>
<feature type="binding site" evidence="8">
    <location>
        <position position="57"/>
    </location>
    <ligand>
        <name>[4Fe-4S] cluster</name>
        <dbReference type="ChEBI" id="CHEBI:49883"/>
        <label>1</label>
    </ligand>
</feature>
<dbReference type="InterPro" id="IPR007197">
    <property type="entry name" value="rSAM"/>
</dbReference>
<dbReference type="GO" id="GO:0051539">
    <property type="term" value="F:4 iron, 4 sulfur cluster binding"/>
    <property type="evidence" value="ECO:0007669"/>
    <property type="project" value="UniProtKB-UniRule"/>
</dbReference>
<dbReference type="AlphaFoldDB" id="A0A517MWW4"/>
<name>A0A517MWW4_9BACT</name>
<dbReference type="PROSITE" id="PS51918">
    <property type="entry name" value="RADICAL_SAM"/>
    <property type="match status" value="1"/>
</dbReference>
<feature type="binding site" evidence="8">
    <location>
        <position position="62"/>
    </location>
    <ligand>
        <name>[4Fe-4S] cluster</name>
        <dbReference type="ChEBI" id="CHEBI:49883"/>
        <label>1</label>
    </ligand>
</feature>
<dbReference type="SFLD" id="SFLDS00029">
    <property type="entry name" value="Radical_SAM"/>
    <property type="match status" value="1"/>
</dbReference>
<dbReference type="InterPro" id="IPR003698">
    <property type="entry name" value="Lipoyl_synth"/>
</dbReference>
<comment type="pathway">
    <text evidence="8">Protein modification; protein lipoylation via endogenous pathway; protein N(6)-(lipoyl)lysine from octanoyl-[acyl-carrier-protein]: step 2/2.</text>
</comment>
<comment type="similarity">
    <text evidence="8">Belongs to the radical SAM superfamily. Lipoyl synthase family.</text>
</comment>
<dbReference type="NCBIfam" id="NF009544">
    <property type="entry name" value="PRK12928.1"/>
    <property type="match status" value="1"/>
</dbReference>
<dbReference type="InterPro" id="IPR058240">
    <property type="entry name" value="rSAM_sf"/>
</dbReference>
<protein>
    <recommendedName>
        <fullName evidence="8">Lipoyl synthase</fullName>
        <ecNumber evidence="8">2.8.1.8</ecNumber>
    </recommendedName>
    <alternativeName>
        <fullName evidence="8">Lip-syn</fullName>
        <shortName evidence="8">LS</shortName>
    </alternativeName>
    <alternativeName>
        <fullName evidence="8">Lipoate synthase</fullName>
    </alternativeName>
    <alternativeName>
        <fullName evidence="8">Lipoic acid synthase</fullName>
    </alternativeName>
    <alternativeName>
        <fullName evidence="8">Sulfur insertion protein LipA</fullName>
    </alternativeName>
</protein>
<comment type="cofactor">
    <cofactor evidence="8">
        <name>[4Fe-4S] cluster</name>
        <dbReference type="ChEBI" id="CHEBI:49883"/>
    </cofactor>
    <text evidence="8">Binds 2 [4Fe-4S] clusters per subunit. One cluster is coordinated with 3 cysteines and an exchangeable S-adenosyl-L-methionine.</text>
</comment>